<organism evidence="7 8">
    <name type="scientific">Diversispora epigaea</name>
    <dbReference type="NCBI Taxonomy" id="1348612"/>
    <lineage>
        <taxon>Eukaryota</taxon>
        <taxon>Fungi</taxon>
        <taxon>Fungi incertae sedis</taxon>
        <taxon>Mucoromycota</taxon>
        <taxon>Glomeromycotina</taxon>
        <taxon>Glomeromycetes</taxon>
        <taxon>Diversisporales</taxon>
        <taxon>Diversisporaceae</taxon>
        <taxon>Diversispora</taxon>
    </lineage>
</organism>
<dbReference type="InterPro" id="IPR036511">
    <property type="entry name" value="TGT-like_sf"/>
</dbReference>
<dbReference type="GO" id="GO:0046872">
    <property type="term" value="F:metal ion binding"/>
    <property type="evidence" value="ECO:0007669"/>
    <property type="project" value="UniProtKB-KW"/>
</dbReference>
<keyword evidence="4 5" id="KW-0862">Zinc</keyword>
<dbReference type="InterPro" id="IPR002616">
    <property type="entry name" value="tRNA_ribo_trans-like"/>
</dbReference>
<dbReference type="GO" id="GO:0008479">
    <property type="term" value="F:tRNA-guanosine(34) queuine transglycosylase activity"/>
    <property type="evidence" value="ECO:0007669"/>
    <property type="project" value="UniProtKB-UniRule"/>
</dbReference>
<feature type="domain" description="tRNA-guanine(15) transglycosylase-like" evidence="6">
    <location>
        <begin position="18"/>
        <end position="385"/>
    </location>
</feature>
<name>A0A397JG88_9GLOM</name>
<dbReference type="STRING" id="1348612.A0A397JG88"/>
<evidence type="ECO:0000259" key="6">
    <source>
        <dbReference type="Pfam" id="PF01702"/>
    </source>
</evidence>
<feature type="binding site" evidence="5">
    <location>
        <position position="326"/>
    </location>
    <ligand>
        <name>Zn(2+)</name>
        <dbReference type="ChEBI" id="CHEBI:29105"/>
    </ligand>
</feature>
<dbReference type="InterPro" id="IPR028592">
    <property type="entry name" value="QTRTD1"/>
</dbReference>
<dbReference type="Pfam" id="PF01702">
    <property type="entry name" value="TGT"/>
    <property type="match status" value="1"/>
</dbReference>
<evidence type="ECO:0000256" key="4">
    <source>
        <dbReference type="ARBA" id="ARBA00022833"/>
    </source>
</evidence>
<comment type="function">
    <text evidence="5">Non-catalytic subunit of the queuine tRNA-ribosyltransferase (TGT) that catalyzes the base-exchange of a guanine (G) residue with queuine (Q) at position 34 (anticodon wobble position) in tRNAs with GU(N) anticodons (tRNA-Asp, -Asn, -His and -Tyr), resulting in the hypermodified nucleoside queuosine (7-(((4,5-cis-dihydroxy-2-cyclopenten-1-yl)amino)methyl)-7-deazaguanosine).</text>
</comment>
<dbReference type="GO" id="GO:0005737">
    <property type="term" value="C:cytoplasm"/>
    <property type="evidence" value="ECO:0007669"/>
    <property type="project" value="UniProtKB-SubCell"/>
</dbReference>
<evidence type="ECO:0000313" key="7">
    <source>
        <dbReference type="EMBL" id="RHZ87289.1"/>
    </source>
</evidence>
<dbReference type="InterPro" id="IPR050852">
    <property type="entry name" value="Queuine_tRNA-ribosyltrfase"/>
</dbReference>
<dbReference type="PANTHER" id="PTHR46064:SF1">
    <property type="entry name" value="QUEUINE TRNA-RIBOSYLTRANSFERASE ACCESSORY SUBUNIT 2"/>
    <property type="match status" value="1"/>
</dbReference>
<feature type="binding site" evidence="5">
    <location>
        <position position="321"/>
    </location>
    <ligand>
        <name>Zn(2+)</name>
        <dbReference type="ChEBI" id="CHEBI:29105"/>
    </ligand>
</feature>
<dbReference type="PANTHER" id="PTHR46064">
    <property type="entry name" value="QUEUINE TRNA-RIBOSYLTRANSFERASE ACCESSORY SUBUNIT 2"/>
    <property type="match status" value="1"/>
</dbReference>
<comment type="cofactor">
    <cofactor evidence="5">
        <name>Zn(2+)</name>
        <dbReference type="ChEBI" id="CHEBI:29105"/>
    </cofactor>
    <text evidence="5">Binds 1 zinc ion per subunit.</text>
</comment>
<accession>A0A397JG88</accession>
<proteinExistence type="inferred from homology"/>
<evidence type="ECO:0000313" key="8">
    <source>
        <dbReference type="Proteomes" id="UP000266861"/>
    </source>
</evidence>
<feature type="binding site" evidence="5">
    <location>
        <position position="352"/>
    </location>
    <ligand>
        <name>Zn(2+)</name>
        <dbReference type="ChEBI" id="CHEBI:29105"/>
    </ligand>
</feature>
<dbReference type="OrthoDB" id="27601at2759"/>
<dbReference type="EMBL" id="PQFF01000035">
    <property type="protein sequence ID" value="RHZ87289.1"/>
    <property type="molecule type" value="Genomic_DNA"/>
</dbReference>
<feature type="binding site" evidence="5">
    <location>
        <position position="323"/>
    </location>
    <ligand>
        <name>Zn(2+)</name>
        <dbReference type="ChEBI" id="CHEBI:29105"/>
    </ligand>
</feature>
<comment type="caution">
    <text evidence="7">The sequence shown here is derived from an EMBL/GenBank/DDBJ whole genome shotgun (WGS) entry which is preliminary data.</text>
</comment>
<dbReference type="Proteomes" id="UP000266861">
    <property type="component" value="Unassembled WGS sequence"/>
</dbReference>
<comment type="similarity">
    <text evidence="5">Belongs to the queuine tRNA-ribosyltransferase family. QTRT2 subfamily.</text>
</comment>
<evidence type="ECO:0000256" key="3">
    <source>
        <dbReference type="ARBA" id="ARBA00022723"/>
    </source>
</evidence>
<dbReference type="GO" id="GO:0006400">
    <property type="term" value="P:tRNA modification"/>
    <property type="evidence" value="ECO:0007669"/>
    <property type="project" value="InterPro"/>
</dbReference>
<evidence type="ECO:0000256" key="5">
    <source>
        <dbReference type="HAMAP-Rule" id="MF_03043"/>
    </source>
</evidence>
<evidence type="ECO:0000256" key="1">
    <source>
        <dbReference type="ARBA" id="ARBA00022490"/>
    </source>
</evidence>
<dbReference type="AlphaFoldDB" id="A0A397JG88"/>
<gene>
    <name evidence="7" type="ORF">Glove_37g67</name>
</gene>
<reference evidence="7 8" key="1">
    <citation type="submission" date="2018-08" db="EMBL/GenBank/DDBJ databases">
        <title>Genome and evolution of the arbuscular mycorrhizal fungus Diversispora epigaea (formerly Glomus versiforme) and its bacterial endosymbionts.</title>
        <authorList>
            <person name="Sun X."/>
            <person name="Fei Z."/>
            <person name="Harrison M."/>
        </authorList>
    </citation>
    <scope>NUCLEOTIDE SEQUENCE [LARGE SCALE GENOMIC DNA]</scope>
    <source>
        <strain evidence="7 8">IT104</strain>
    </source>
</reference>
<protein>
    <recommendedName>
        <fullName evidence="5">Queuine tRNA-ribosyltransferase accessory subunit 2</fullName>
    </recommendedName>
    <alternativeName>
        <fullName evidence="5">Queuine tRNA-ribosyltransferase domain-containing protein 1</fullName>
    </alternativeName>
</protein>
<keyword evidence="3 5" id="KW-0479">Metal-binding</keyword>
<sequence length="397" mass="45942">MASTFSFELIVKPDRCFRLGRIICWRNKERKVMSTPNFLAYTVRGSVPHLTPDNLREIPVEALEIPLENFLDIQPPPSSLYPHGAHKFFNFEDFMLFFDIRDPGEFKKASFNTDKIVSVSTLQGVCKITSDTYVKYINSYNPDAVISLADMTTFEKTPGLKRIKKSVNRTLDWLDYALANIKEGIQVFGAVVGHNNHEERIRSAQETANKNVAGFLLNGHGLGATSRERLDLLKISINNLPNDKPRIAYGFENPVDILRGIFEGIDIFDGSYPSKKTEEGNALIFTLENEEFISDDTEKSLLLYLHDEKYKTDFRPLLSSCKCYACRNHTRAYIHHLLRTREMLATVLLMSHNLYHYTQFFKKIREHIEKNRFITFVDQFCQRYDDTCESKTIYQIQ</sequence>
<dbReference type="SUPFAM" id="SSF51713">
    <property type="entry name" value="tRNA-guanine transglycosylase"/>
    <property type="match status" value="1"/>
</dbReference>
<keyword evidence="1 5" id="KW-0963">Cytoplasm</keyword>
<keyword evidence="2 5" id="KW-0819">tRNA processing</keyword>
<comment type="subcellular location">
    <subcellularLocation>
        <location evidence="5">Cytoplasm</location>
    </subcellularLocation>
</comment>
<dbReference type="NCBIfam" id="TIGR00449">
    <property type="entry name" value="tgt_general"/>
    <property type="match status" value="1"/>
</dbReference>
<dbReference type="Gene3D" id="3.20.20.105">
    <property type="entry name" value="Queuine tRNA-ribosyltransferase-like"/>
    <property type="match status" value="1"/>
</dbReference>
<evidence type="ECO:0000256" key="2">
    <source>
        <dbReference type="ARBA" id="ARBA00022694"/>
    </source>
</evidence>
<dbReference type="HAMAP" id="MF_03043">
    <property type="entry name" value="QTRT2"/>
    <property type="match status" value="1"/>
</dbReference>
<comment type="subunit">
    <text evidence="5">Heterodimer of a catalytic subunit and an accessory subunit.</text>
</comment>
<keyword evidence="8" id="KW-1185">Reference proteome</keyword>